<dbReference type="Gene3D" id="3.40.190.80">
    <property type="match status" value="1"/>
</dbReference>
<protein>
    <recommendedName>
        <fullName evidence="2">3'(2'),5'-bisphosphate nucleotidase</fullName>
        <ecNumber evidence="2">3.1.3.7</ecNumber>
    </recommendedName>
</protein>
<keyword evidence="3" id="KW-0460">Magnesium</keyword>
<accession>A0A448ZC16</accession>
<dbReference type="InterPro" id="IPR004119">
    <property type="entry name" value="EcKL"/>
</dbReference>
<organism evidence="6 7">
    <name type="scientific">Pseudo-nitzschia multistriata</name>
    <dbReference type="NCBI Taxonomy" id="183589"/>
    <lineage>
        <taxon>Eukaryota</taxon>
        <taxon>Sar</taxon>
        <taxon>Stramenopiles</taxon>
        <taxon>Ochrophyta</taxon>
        <taxon>Bacillariophyta</taxon>
        <taxon>Bacillariophyceae</taxon>
        <taxon>Bacillariophycidae</taxon>
        <taxon>Bacillariales</taxon>
        <taxon>Bacillariaceae</taxon>
        <taxon>Pseudo-nitzschia</taxon>
    </lineage>
</organism>
<dbReference type="Pfam" id="PF00459">
    <property type="entry name" value="Inositol_P"/>
    <property type="match status" value="1"/>
</dbReference>
<sequence length="838" mass="91752">MKIAPVMKTISLSQLTSSCMDAGWQGCQVIRSFHEAHSDSKGGKLKIGGDARSVVTQCDIDAQAKIIAALRSTWGEELLIIGEEDETEAGALSSGADAPPPLRTDILFDDREVQKTMAPGLDEEIPLEELALFVDPVDGTREFVEGRLGNVACLIGIARNSRPVAGIIGVPFPGGGDLSCGAEIHYAIADQKDFAGVWSQKETPPSGAGESEGASASASTNSDAAEQASNDESSDRDGHAAGTTVLSGDSGNPVLQIATTTAVSLAPGGDARRVIVGGTAAKLRMVATSTSPTVAVLHFDTQLWDTCAPEALLKCRGGKITDMFGASLVHCPKRTMGNVFGVVASSKGASVLHDELCRSMRADRDSVMAIFQQWIGEGMPPPGVSQSIDIARDLDGMPYGLDHLQELLRDENPTDSKLVGYSVPEEDAWRGLMSNGVRFQLQWEEGANPSGNSPPSDMFYKRIVMANLDHARDKLKTAPHKLVRDVKSYQVETSFLTSYACKYLVNDTGMKINKVLSSDLRPVAGDNPKELLDSSFSIFLEYFQNSDGWEQHWLLPREETKASLEELAKMHAYFWQGSDFWKKDGGKAGSDLENMVWPNGGYMQPKLQGYEQLKKVRSGWEARYSSFRDDLEKVAELKGVDCVPLGERLEEVAPIVGGKAHPFADKDAATNADFARYRTLIHGDPKHANFFFRKKQESGIEVGLIDFQWSGFGLAATDVAHHITSAVSSSALCFSGKEEGELLDHYYSCLTRELVKYGVGKDAEEIETSIFPRETLQQQYEVAFLDICRIVFAYAWRRWKAEDEPSEESFNRNAYNKSLDSVLWLITRCHVYLSKYQS</sequence>
<dbReference type="EC" id="3.1.3.7" evidence="2"/>
<dbReference type="InterPro" id="IPR000760">
    <property type="entry name" value="Inositol_monophosphatase-like"/>
</dbReference>
<dbReference type="OrthoDB" id="10254945at2759"/>
<dbReference type="InterPro" id="IPR011009">
    <property type="entry name" value="Kinase-like_dom_sf"/>
</dbReference>
<dbReference type="AlphaFoldDB" id="A0A448ZC16"/>
<feature type="binding site" evidence="3">
    <location>
        <position position="135"/>
    </location>
    <ligand>
        <name>Mg(2+)</name>
        <dbReference type="ChEBI" id="CHEBI:18420"/>
        <label>1</label>
        <note>catalytic</note>
    </ligand>
</feature>
<comment type="similarity">
    <text evidence="1">Belongs to the inositol monophosphatase superfamily.</text>
</comment>
<evidence type="ECO:0000256" key="2">
    <source>
        <dbReference type="ARBA" id="ARBA00012633"/>
    </source>
</evidence>
<keyword evidence="7" id="KW-1185">Reference proteome</keyword>
<evidence type="ECO:0000313" key="6">
    <source>
        <dbReference type="EMBL" id="VEU39548.1"/>
    </source>
</evidence>
<dbReference type="SMART" id="SM00587">
    <property type="entry name" value="CHK"/>
    <property type="match status" value="1"/>
</dbReference>
<dbReference type="PROSITE" id="PS51257">
    <property type="entry name" value="PROKAR_LIPOPROTEIN"/>
    <property type="match status" value="1"/>
</dbReference>
<keyword evidence="3" id="KW-0479">Metal-binding</keyword>
<evidence type="ECO:0000313" key="7">
    <source>
        <dbReference type="Proteomes" id="UP000291116"/>
    </source>
</evidence>
<dbReference type="PANTHER" id="PTHR43028:SF5">
    <property type="entry name" value="3'(2'),5'-BISPHOSPHATE NUCLEOTIDASE 1"/>
    <property type="match status" value="1"/>
</dbReference>
<dbReference type="PANTHER" id="PTHR43028">
    <property type="entry name" value="3'(2'),5'-BISPHOSPHATE NUCLEOTIDASE 1"/>
    <property type="match status" value="1"/>
</dbReference>
<dbReference type="SUPFAM" id="SSF56112">
    <property type="entry name" value="Protein kinase-like (PK-like)"/>
    <property type="match status" value="1"/>
</dbReference>
<dbReference type="GO" id="GO:0008441">
    <property type="term" value="F:3'(2'),5'-bisphosphate nucleotidase activity"/>
    <property type="evidence" value="ECO:0007669"/>
    <property type="project" value="UniProtKB-EC"/>
</dbReference>
<gene>
    <name evidence="6" type="ORF">PSNMU_V1.4_AUG-EV-PASAV3_0064850</name>
</gene>
<name>A0A448ZC16_9STRA</name>
<proteinExistence type="inferred from homology"/>
<feature type="domain" description="CHK kinase-like" evidence="5">
    <location>
        <begin position="537"/>
        <end position="756"/>
    </location>
</feature>
<comment type="cofactor">
    <cofactor evidence="3">
        <name>Mg(2+)</name>
        <dbReference type="ChEBI" id="CHEBI:18420"/>
    </cofactor>
</comment>
<dbReference type="Gene3D" id="3.30.540.10">
    <property type="entry name" value="Fructose-1,6-Bisphosphatase, subunit A, domain 1"/>
    <property type="match status" value="1"/>
</dbReference>
<reference evidence="6 7" key="1">
    <citation type="submission" date="2019-01" db="EMBL/GenBank/DDBJ databases">
        <authorList>
            <person name="Ferrante I. M."/>
        </authorList>
    </citation>
    <scope>NUCLEOTIDE SEQUENCE [LARGE SCALE GENOMIC DNA]</scope>
    <source>
        <strain evidence="6 7">B856</strain>
    </source>
</reference>
<dbReference type="EMBL" id="CAACVS010000225">
    <property type="protein sequence ID" value="VEU39548.1"/>
    <property type="molecule type" value="Genomic_DNA"/>
</dbReference>
<evidence type="ECO:0000256" key="4">
    <source>
        <dbReference type="SAM" id="MobiDB-lite"/>
    </source>
</evidence>
<dbReference type="InterPro" id="IPR050725">
    <property type="entry name" value="CysQ/Inositol_MonoPase"/>
</dbReference>
<evidence type="ECO:0000256" key="3">
    <source>
        <dbReference type="PIRSR" id="PIRSR600760-2"/>
    </source>
</evidence>
<feature type="binding site" evidence="3">
    <location>
        <position position="83"/>
    </location>
    <ligand>
        <name>Mg(2+)</name>
        <dbReference type="ChEBI" id="CHEBI:18420"/>
        <label>1</label>
        <note>catalytic</note>
    </ligand>
</feature>
<evidence type="ECO:0000256" key="1">
    <source>
        <dbReference type="ARBA" id="ARBA00009759"/>
    </source>
</evidence>
<dbReference type="Proteomes" id="UP000291116">
    <property type="component" value="Unassembled WGS sequence"/>
</dbReference>
<dbReference type="Pfam" id="PF02958">
    <property type="entry name" value="EcKL"/>
    <property type="match status" value="1"/>
</dbReference>
<feature type="binding site" evidence="3">
    <location>
        <position position="138"/>
    </location>
    <ligand>
        <name>Mg(2+)</name>
        <dbReference type="ChEBI" id="CHEBI:18420"/>
        <label>1</label>
        <note>catalytic</note>
    </ligand>
</feature>
<dbReference type="InterPro" id="IPR015897">
    <property type="entry name" value="CHK_kinase-like"/>
</dbReference>
<dbReference type="GO" id="GO:0046872">
    <property type="term" value="F:metal ion binding"/>
    <property type="evidence" value="ECO:0007669"/>
    <property type="project" value="UniProtKB-KW"/>
</dbReference>
<feature type="compositionally biased region" description="Low complexity" evidence="4">
    <location>
        <begin position="206"/>
        <end position="225"/>
    </location>
</feature>
<dbReference type="Gene3D" id="3.90.1200.10">
    <property type="match status" value="1"/>
</dbReference>
<dbReference type="SUPFAM" id="SSF56655">
    <property type="entry name" value="Carbohydrate phosphatase"/>
    <property type="match status" value="1"/>
</dbReference>
<evidence type="ECO:0000259" key="5">
    <source>
        <dbReference type="SMART" id="SM00587"/>
    </source>
</evidence>
<feature type="region of interest" description="Disordered" evidence="4">
    <location>
        <begin position="198"/>
        <end position="248"/>
    </location>
</feature>
<feature type="binding site" evidence="3">
    <location>
        <position position="305"/>
    </location>
    <ligand>
        <name>Mg(2+)</name>
        <dbReference type="ChEBI" id="CHEBI:18420"/>
        <label>1</label>
        <note>catalytic</note>
    </ligand>
</feature>